<accession>A0AAD7ZRD2</accession>
<sequence length="110" mass="12791">WLNTSSPSSSAYATLYHKMKIVMNALVQSDKRTRRDGNHESSSQQRQPDKRKRIQYMQPPSTRSSVALLEIFGHIPKHSQWNIYIPLREYGAFKKSTQRQNKNSEKNATV</sequence>
<evidence type="ECO:0000256" key="1">
    <source>
        <dbReference type="SAM" id="MobiDB-lite"/>
    </source>
</evidence>
<proteinExistence type="predicted"/>
<evidence type="ECO:0000313" key="2">
    <source>
        <dbReference type="EMBL" id="KAJ9585166.1"/>
    </source>
</evidence>
<protein>
    <submittedName>
        <fullName evidence="2">Uncharacterized protein</fullName>
    </submittedName>
</protein>
<reference evidence="2" key="2">
    <citation type="submission" date="2023-05" db="EMBL/GenBank/DDBJ databases">
        <authorList>
            <person name="Fouks B."/>
        </authorList>
    </citation>
    <scope>NUCLEOTIDE SEQUENCE</scope>
    <source>
        <strain evidence="2">Stay&amp;Tobe</strain>
        <tissue evidence="2">Testes</tissue>
    </source>
</reference>
<comment type="caution">
    <text evidence="2">The sequence shown here is derived from an EMBL/GenBank/DDBJ whole genome shotgun (WGS) entry which is preliminary data.</text>
</comment>
<name>A0AAD7ZRD2_DIPPU</name>
<gene>
    <name evidence="2" type="ORF">L9F63_003022</name>
</gene>
<dbReference type="EMBL" id="JASPKZ010007294">
    <property type="protein sequence ID" value="KAJ9585166.1"/>
    <property type="molecule type" value="Genomic_DNA"/>
</dbReference>
<evidence type="ECO:0000313" key="3">
    <source>
        <dbReference type="Proteomes" id="UP001233999"/>
    </source>
</evidence>
<feature type="compositionally biased region" description="Basic and acidic residues" evidence="1">
    <location>
        <begin position="29"/>
        <end position="39"/>
    </location>
</feature>
<feature type="non-terminal residue" evidence="2">
    <location>
        <position position="110"/>
    </location>
</feature>
<feature type="non-terminal residue" evidence="2">
    <location>
        <position position="1"/>
    </location>
</feature>
<dbReference type="Proteomes" id="UP001233999">
    <property type="component" value="Unassembled WGS sequence"/>
</dbReference>
<keyword evidence="3" id="KW-1185">Reference proteome</keyword>
<organism evidence="2 3">
    <name type="scientific">Diploptera punctata</name>
    <name type="common">Pacific beetle cockroach</name>
    <dbReference type="NCBI Taxonomy" id="6984"/>
    <lineage>
        <taxon>Eukaryota</taxon>
        <taxon>Metazoa</taxon>
        <taxon>Ecdysozoa</taxon>
        <taxon>Arthropoda</taxon>
        <taxon>Hexapoda</taxon>
        <taxon>Insecta</taxon>
        <taxon>Pterygota</taxon>
        <taxon>Neoptera</taxon>
        <taxon>Polyneoptera</taxon>
        <taxon>Dictyoptera</taxon>
        <taxon>Blattodea</taxon>
        <taxon>Blaberoidea</taxon>
        <taxon>Blaberidae</taxon>
        <taxon>Diplopterinae</taxon>
        <taxon>Diploptera</taxon>
    </lineage>
</organism>
<reference evidence="2" key="1">
    <citation type="journal article" date="2023" name="IScience">
        <title>Live-bearing cockroach genome reveals convergent evolutionary mechanisms linked to viviparity in insects and beyond.</title>
        <authorList>
            <person name="Fouks B."/>
            <person name="Harrison M.C."/>
            <person name="Mikhailova A.A."/>
            <person name="Marchal E."/>
            <person name="English S."/>
            <person name="Carruthers M."/>
            <person name="Jennings E.C."/>
            <person name="Chiamaka E.L."/>
            <person name="Frigard R.A."/>
            <person name="Pippel M."/>
            <person name="Attardo G.M."/>
            <person name="Benoit J.B."/>
            <person name="Bornberg-Bauer E."/>
            <person name="Tobe S.S."/>
        </authorList>
    </citation>
    <scope>NUCLEOTIDE SEQUENCE</scope>
    <source>
        <strain evidence="2">Stay&amp;Tobe</strain>
    </source>
</reference>
<feature type="region of interest" description="Disordered" evidence="1">
    <location>
        <begin position="26"/>
        <end position="61"/>
    </location>
</feature>
<dbReference type="AlphaFoldDB" id="A0AAD7ZRD2"/>